<dbReference type="PROSITE" id="PS51257">
    <property type="entry name" value="PROKAR_LIPOPROTEIN"/>
    <property type="match status" value="1"/>
</dbReference>
<reference evidence="3" key="1">
    <citation type="journal article" date="2019" name="Int. J. Syst. Evol. Microbiol.">
        <title>The Global Catalogue of Microorganisms (GCM) 10K type strain sequencing project: providing services to taxonomists for standard genome sequencing and annotation.</title>
        <authorList>
            <consortium name="The Broad Institute Genomics Platform"/>
            <consortium name="The Broad Institute Genome Sequencing Center for Infectious Disease"/>
            <person name="Wu L."/>
            <person name="Ma J."/>
        </authorList>
    </citation>
    <scope>NUCLEOTIDE SEQUENCE [LARGE SCALE GENOMIC DNA]</scope>
    <source>
        <strain evidence="3">CGMCC 1.15422</strain>
    </source>
</reference>
<accession>A0ABQ1WIK9</accession>
<name>A0ABQ1WIK9_9FLAO</name>
<proteinExistence type="predicted"/>
<dbReference type="RefSeq" id="WP_011711228.1">
    <property type="nucleotide sequence ID" value="NZ_BMIX01000002.1"/>
</dbReference>
<dbReference type="EMBL" id="BMIX01000002">
    <property type="protein sequence ID" value="GGG29606.1"/>
    <property type="molecule type" value="Genomic_DNA"/>
</dbReference>
<comment type="caution">
    <text evidence="2">The sequence shown here is derived from an EMBL/GenBank/DDBJ whole genome shotgun (WGS) entry which is preliminary data.</text>
</comment>
<dbReference type="Pfam" id="PF13648">
    <property type="entry name" value="Lipocalin_4"/>
    <property type="match status" value="1"/>
</dbReference>
<dbReference type="Proteomes" id="UP000605733">
    <property type="component" value="Unassembled WGS sequence"/>
</dbReference>
<gene>
    <name evidence="2" type="ORF">GCM10011532_11340</name>
</gene>
<feature type="domain" description="Lipocalin-like" evidence="1">
    <location>
        <begin position="42"/>
        <end position="136"/>
    </location>
</feature>
<dbReference type="InterPro" id="IPR024311">
    <property type="entry name" value="Lipocalin-like"/>
</dbReference>
<evidence type="ECO:0000259" key="1">
    <source>
        <dbReference type="Pfam" id="PF13648"/>
    </source>
</evidence>
<protein>
    <recommendedName>
        <fullName evidence="1">Lipocalin-like domain-containing protein</fullName>
    </recommendedName>
</protein>
<organism evidence="2 3">
    <name type="scientific">Christiangramia forsetii</name>
    <dbReference type="NCBI Taxonomy" id="411153"/>
    <lineage>
        <taxon>Bacteria</taxon>
        <taxon>Pseudomonadati</taxon>
        <taxon>Bacteroidota</taxon>
        <taxon>Flavobacteriia</taxon>
        <taxon>Flavobacteriales</taxon>
        <taxon>Flavobacteriaceae</taxon>
        <taxon>Christiangramia</taxon>
    </lineage>
</organism>
<evidence type="ECO:0000313" key="2">
    <source>
        <dbReference type="EMBL" id="GGG29606.1"/>
    </source>
</evidence>
<sequence>MKNHFLLIFISSIFFLSSCSEDNRPYNLPENASNLIYGDSLKTWKIARRYNDDIRMNMNPCFLAYRQTFKADQTVFDNNEENRDCGPSLSGEWQFKKGPNDHYYVKISSPDLPKLLNTDKDYKYFKILKLTKDTLKVSFKHKQYGNKLRTITDVLVREDLNIGDRYFHH</sequence>
<evidence type="ECO:0000313" key="3">
    <source>
        <dbReference type="Proteomes" id="UP000605733"/>
    </source>
</evidence>
<keyword evidence="3" id="KW-1185">Reference proteome</keyword>